<evidence type="ECO:0000313" key="3">
    <source>
        <dbReference type="Proteomes" id="UP001175271"/>
    </source>
</evidence>
<proteinExistence type="predicted"/>
<reference evidence="2" key="1">
    <citation type="submission" date="2023-06" db="EMBL/GenBank/DDBJ databases">
        <title>Genomic analysis of the entomopathogenic nematode Steinernema hermaphroditum.</title>
        <authorList>
            <person name="Schwarz E.M."/>
            <person name="Heppert J.K."/>
            <person name="Baniya A."/>
            <person name="Schwartz H.T."/>
            <person name="Tan C.-H."/>
            <person name="Antoshechkin I."/>
            <person name="Sternberg P.W."/>
            <person name="Goodrich-Blair H."/>
            <person name="Dillman A.R."/>
        </authorList>
    </citation>
    <scope>NUCLEOTIDE SEQUENCE</scope>
    <source>
        <strain evidence="2">PS9179</strain>
        <tissue evidence="2">Whole animal</tissue>
    </source>
</reference>
<accession>A0AA39LNX0</accession>
<evidence type="ECO:0000256" key="1">
    <source>
        <dbReference type="SAM" id="Phobius"/>
    </source>
</evidence>
<feature type="transmembrane region" description="Helical" evidence="1">
    <location>
        <begin position="35"/>
        <end position="52"/>
    </location>
</feature>
<feature type="transmembrane region" description="Helical" evidence="1">
    <location>
        <begin position="67"/>
        <end position="91"/>
    </location>
</feature>
<keyword evidence="1" id="KW-0472">Membrane</keyword>
<dbReference type="EMBL" id="JAUCMV010000004">
    <property type="protein sequence ID" value="KAK0404701.1"/>
    <property type="molecule type" value="Genomic_DNA"/>
</dbReference>
<protein>
    <submittedName>
        <fullName evidence="2">Uncharacterized protein</fullName>
    </submittedName>
</protein>
<evidence type="ECO:0000313" key="2">
    <source>
        <dbReference type="EMBL" id="KAK0404701.1"/>
    </source>
</evidence>
<sequence>MSIRQRDSPTITEYAEAQRQAGSCKDDFKNTMVKSFKMGLFVGVPFGTYVAYKSGYRNWRLIAGRPVFMTALTTTVMFGCLGFLGATYNCLRIA</sequence>
<dbReference type="Proteomes" id="UP001175271">
    <property type="component" value="Unassembled WGS sequence"/>
</dbReference>
<name>A0AA39LNX0_9BILA</name>
<keyword evidence="1" id="KW-0812">Transmembrane</keyword>
<keyword evidence="3" id="KW-1185">Reference proteome</keyword>
<dbReference type="AlphaFoldDB" id="A0AA39LNX0"/>
<gene>
    <name evidence="2" type="ORF">QR680_017582</name>
</gene>
<organism evidence="2 3">
    <name type="scientific">Steinernema hermaphroditum</name>
    <dbReference type="NCBI Taxonomy" id="289476"/>
    <lineage>
        <taxon>Eukaryota</taxon>
        <taxon>Metazoa</taxon>
        <taxon>Ecdysozoa</taxon>
        <taxon>Nematoda</taxon>
        <taxon>Chromadorea</taxon>
        <taxon>Rhabditida</taxon>
        <taxon>Tylenchina</taxon>
        <taxon>Panagrolaimomorpha</taxon>
        <taxon>Strongyloidoidea</taxon>
        <taxon>Steinernematidae</taxon>
        <taxon>Steinernema</taxon>
    </lineage>
</organism>
<keyword evidence="1" id="KW-1133">Transmembrane helix</keyword>
<comment type="caution">
    <text evidence="2">The sequence shown here is derived from an EMBL/GenBank/DDBJ whole genome shotgun (WGS) entry which is preliminary data.</text>
</comment>